<comment type="function">
    <text evidence="3">Participates in chromosomal partition during cell division. May act via the formation of a condensin-like complex containing Smc and ScpB that pull DNA away from mid-cell into both cell halves.</text>
</comment>
<dbReference type="PANTHER" id="PTHR33969:SF2">
    <property type="entry name" value="SEGREGATION AND CONDENSATION PROTEIN A"/>
    <property type="match status" value="1"/>
</dbReference>
<dbReference type="Pfam" id="PF02616">
    <property type="entry name" value="SMC_ScpA"/>
    <property type="match status" value="1"/>
</dbReference>
<evidence type="ECO:0000256" key="1">
    <source>
        <dbReference type="ARBA" id="ARBA00022829"/>
    </source>
</evidence>
<dbReference type="HAMAP" id="MF_01805">
    <property type="entry name" value="ScpA"/>
    <property type="match status" value="1"/>
</dbReference>
<keyword evidence="3" id="KW-0132">Cell division</keyword>
<dbReference type="Gene3D" id="6.10.250.2410">
    <property type="match status" value="1"/>
</dbReference>
<dbReference type="GO" id="GO:0006260">
    <property type="term" value="P:DNA replication"/>
    <property type="evidence" value="ECO:0007669"/>
    <property type="project" value="UniProtKB-UniRule"/>
</dbReference>
<comment type="subcellular location">
    <subcellularLocation>
        <location evidence="3">Cytoplasm</location>
    </subcellularLocation>
    <text evidence="3">Associated with two foci at the outer edges of the nucleoid region in young cells, and at four foci within both cell halves in older cells.</text>
</comment>
<keyword evidence="5" id="KW-1185">Reference proteome</keyword>
<name>I5AQP1_EUBC6</name>
<dbReference type="Gene3D" id="1.10.10.580">
    <property type="entry name" value="Structural maintenance of chromosome 1. Chain E"/>
    <property type="match status" value="1"/>
</dbReference>
<dbReference type="InterPro" id="IPR003768">
    <property type="entry name" value="ScpA"/>
</dbReference>
<dbReference type="PANTHER" id="PTHR33969">
    <property type="entry name" value="SEGREGATION AND CONDENSATION PROTEIN A"/>
    <property type="match status" value="1"/>
</dbReference>
<keyword evidence="3" id="KW-0131">Cell cycle</keyword>
<dbReference type="GO" id="GO:0051301">
    <property type="term" value="P:cell division"/>
    <property type="evidence" value="ECO:0007669"/>
    <property type="project" value="UniProtKB-KW"/>
</dbReference>
<dbReference type="GO" id="GO:0005737">
    <property type="term" value="C:cytoplasm"/>
    <property type="evidence" value="ECO:0007669"/>
    <property type="project" value="UniProtKB-SubCell"/>
</dbReference>
<accession>I5AQP1</accession>
<comment type="subunit">
    <text evidence="3">Component of a cohesin-like complex composed of ScpA, ScpB and the Smc homodimer, in which ScpA and ScpB bind to the head domain of Smc. The presence of the three proteins is required for the association of the complex with DNA.</text>
</comment>
<dbReference type="GO" id="GO:0007059">
    <property type="term" value="P:chromosome segregation"/>
    <property type="evidence" value="ECO:0007669"/>
    <property type="project" value="UniProtKB-UniRule"/>
</dbReference>
<sequence length="273" mass="31434">MAIEVKLQAFEGPLDLLLHLIEKNKIDIYDIPIVEVTDQYMEYVQQLDKEDMDVTSEFMVMAATLIDIKCRMLLPKEVDEEGEEIDPRADLVQQLLEHKAYRAMAGKLRIYMERAGDVVTRGQHLPKEVAQYKPPTDPDELLQGMTLDQLHKIFEFVLKRQEDKVDPIRSKFGQIKREEVSLPDKLDYVEIVTRSKRKVSFRKLLENQTSKMQVVVTFLAVLELMKLGKIHCVQEENFGEITIESLEDVHETSLVGDLYREGTGESATGDSYS</sequence>
<comment type="similarity">
    <text evidence="3">Belongs to the ScpA family.</text>
</comment>
<organism evidence="4 5">
    <name type="scientific">Eubacterium cellulosolvens (strain ATCC 43171 / JCM 9499 / 6)</name>
    <name type="common">Cillobacterium cellulosolvens</name>
    <dbReference type="NCBI Taxonomy" id="633697"/>
    <lineage>
        <taxon>Bacteria</taxon>
        <taxon>Bacillati</taxon>
        <taxon>Bacillota</taxon>
        <taxon>Clostridia</taxon>
        <taxon>Eubacteriales</taxon>
        <taxon>Eubacteriaceae</taxon>
        <taxon>Eubacterium</taxon>
    </lineage>
</organism>
<dbReference type="InterPro" id="IPR023093">
    <property type="entry name" value="ScpA-like_C"/>
</dbReference>
<gene>
    <name evidence="3" type="primary">scpA</name>
    <name evidence="4" type="ORF">EubceDRAFT1_0254</name>
</gene>
<dbReference type="eggNOG" id="COG1354">
    <property type="taxonomic scope" value="Bacteria"/>
</dbReference>
<evidence type="ECO:0000256" key="3">
    <source>
        <dbReference type="HAMAP-Rule" id="MF_01805"/>
    </source>
</evidence>
<evidence type="ECO:0000313" key="4">
    <source>
        <dbReference type="EMBL" id="EIM56114.1"/>
    </source>
</evidence>
<dbReference type="AlphaFoldDB" id="I5AQP1"/>
<dbReference type="HOGENOM" id="CLU_038686_3_0_9"/>
<protein>
    <recommendedName>
        <fullName evidence="2 3">Segregation and condensation protein A</fullName>
    </recommendedName>
</protein>
<dbReference type="Proteomes" id="UP000005753">
    <property type="component" value="Chromosome"/>
</dbReference>
<reference evidence="4 5" key="1">
    <citation type="submission" date="2010-08" db="EMBL/GenBank/DDBJ databases">
        <authorList>
            <consortium name="US DOE Joint Genome Institute (JGI-PGF)"/>
            <person name="Lucas S."/>
            <person name="Copeland A."/>
            <person name="Lapidus A."/>
            <person name="Cheng J.-F."/>
            <person name="Bruce D."/>
            <person name="Goodwin L."/>
            <person name="Pitluck S."/>
            <person name="Land M.L."/>
            <person name="Hauser L."/>
            <person name="Chang Y.-J."/>
            <person name="Anderson I.J."/>
            <person name="Johnson E."/>
            <person name="Mulhopadhyay B."/>
            <person name="Kyrpides N."/>
            <person name="Woyke T.J."/>
        </authorList>
    </citation>
    <scope>NUCLEOTIDE SEQUENCE [LARGE SCALE GENOMIC DNA]</scope>
    <source>
        <strain evidence="4 5">6</strain>
    </source>
</reference>
<evidence type="ECO:0000313" key="5">
    <source>
        <dbReference type="Proteomes" id="UP000005753"/>
    </source>
</evidence>
<keyword evidence="1 3" id="KW-0159">Chromosome partition</keyword>
<dbReference type="OrthoDB" id="9811016at2"/>
<proteinExistence type="inferred from homology"/>
<evidence type="ECO:0000256" key="2">
    <source>
        <dbReference type="ARBA" id="ARBA00044777"/>
    </source>
</evidence>
<dbReference type="EMBL" id="CM001487">
    <property type="protein sequence ID" value="EIM56114.1"/>
    <property type="molecule type" value="Genomic_DNA"/>
</dbReference>
<reference evidence="4 5" key="2">
    <citation type="submission" date="2012-02" db="EMBL/GenBank/DDBJ databases">
        <title>Improved High-Quality Draft sequence of Eubacterium cellulosolvens 6.</title>
        <authorList>
            <consortium name="US DOE Joint Genome Institute"/>
            <person name="Lucas S."/>
            <person name="Han J."/>
            <person name="Lapidus A."/>
            <person name="Cheng J.-F."/>
            <person name="Goodwin L."/>
            <person name="Pitluck S."/>
            <person name="Peters L."/>
            <person name="Mikhailova N."/>
            <person name="Gu W."/>
            <person name="Detter J.C."/>
            <person name="Han C."/>
            <person name="Tapia R."/>
            <person name="Land M."/>
            <person name="Hauser L."/>
            <person name="Kyrpides N."/>
            <person name="Ivanova N."/>
            <person name="Pagani I."/>
            <person name="Johnson E."/>
            <person name="Mukhopadhyay B."/>
            <person name="Anderson I."/>
            <person name="Woyke T."/>
        </authorList>
    </citation>
    <scope>NUCLEOTIDE SEQUENCE [LARGE SCALE GENOMIC DNA]</scope>
    <source>
        <strain evidence="4 5">6</strain>
    </source>
</reference>
<dbReference type="STRING" id="633697.EubceDRAFT1_0254"/>
<keyword evidence="3" id="KW-0963">Cytoplasm</keyword>